<name>A0A0R1T6X4_9LACO</name>
<evidence type="ECO:0000313" key="2">
    <source>
        <dbReference type="EMBL" id="KRL77119.1"/>
    </source>
</evidence>
<feature type="transmembrane region" description="Helical" evidence="1">
    <location>
        <begin position="119"/>
        <end position="137"/>
    </location>
</feature>
<evidence type="ECO:0000313" key="3">
    <source>
        <dbReference type="Proteomes" id="UP000051048"/>
    </source>
</evidence>
<keyword evidence="1" id="KW-1133">Transmembrane helix</keyword>
<dbReference type="PANTHER" id="PTHR20992:SF9">
    <property type="entry name" value="AT15442P-RELATED"/>
    <property type="match status" value="1"/>
</dbReference>
<organism evidence="2 3">
    <name type="scientific">Ligilactobacillus equi DSM 15833 = JCM 10991</name>
    <dbReference type="NCBI Taxonomy" id="1423740"/>
    <lineage>
        <taxon>Bacteria</taxon>
        <taxon>Bacillati</taxon>
        <taxon>Bacillota</taxon>
        <taxon>Bacilli</taxon>
        <taxon>Lactobacillales</taxon>
        <taxon>Lactobacillaceae</taxon>
        <taxon>Ligilactobacillus</taxon>
    </lineage>
</organism>
<feature type="transmembrane region" description="Helical" evidence="1">
    <location>
        <begin position="76"/>
        <end position="99"/>
    </location>
</feature>
<sequence length="415" mass="45867">MQGEKQYRYGEFITKIENDSQLQISDFVILTCAIGIASVGLNMNSVATIIGAMLISPLMGPILGLGVGLAASHRQLFFKAALALIIEVTISLLASTLYFKLTPITVGGSEILNRTAPTLWDVLIAVFGGTAGVIGATKKQANNIVPGVAIATALMPPLCTAGYGLAQGNLTYFGGALYLFLINSFFIMLTAWLGIKFIYRQKNQVVERRPLMRFITIVMIALGGIPSLVTTKNVVQETIAQSNIQTMIAEEFKQGTIISQSIDVKSKKIRLSIAQANLNRQEIQKINHAKSKYNLQDYDLQIIQVADLNQLTSSEYSKYINNLINNNRKDYQAKQEVSFTKKLDKVRQVAQAELGKKFTKVTLQTNYDVSAEQIVQSYDVEIIVKDKLSDSQKGKVIKKIKKTLKQVDQIKFTVK</sequence>
<evidence type="ECO:0000256" key="1">
    <source>
        <dbReference type="SAM" id="Phobius"/>
    </source>
</evidence>
<dbReference type="NCBIfam" id="TIGR00341">
    <property type="entry name" value="TIGR00341 family protein"/>
    <property type="match status" value="1"/>
</dbReference>
<dbReference type="OrthoDB" id="9790659at2"/>
<dbReference type="PATRIC" id="fig|1423740.3.peg.1646"/>
<keyword evidence="1" id="KW-0472">Membrane</keyword>
<keyword evidence="1" id="KW-0812">Transmembrane</keyword>
<dbReference type="RefSeq" id="WP_023859601.1">
    <property type="nucleotide sequence ID" value="NZ_AZFH01000181.1"/>
</dbReference>
<reference evidence="2 3" key="1">
    <citation type="journal article" date="2015" name="Genome Announc.">
        <title>Expanding the biotechnology potential of lactobacilli through comparative genomics of 213 strains and associated genera.</title>
        <authorList>
            <person name="Sun Z."/>
            <person name="Harris H.M."/>
            <person name="McCann A."/>
            <person name="Guo C."/>
            <person name="Argimon S."/>
            <person name="Zhang W."/>
            <person name="Yang X."/>
            <person name="Jeffery I.B."/>
            <person name="Cooney J.C."/>
            <person name="Kagawa T.F."/>
            <person name="Liu W."/>
            <person name="Song Y."/>
            <person name="Salvetti E."/>
            <person name="Wrobel A."/>
            <person name="Rasinkangas P."/>
            <person name="Parkhill J."/>
            <person name="Rea M.C."/>
            <person name="O'Sullivan O."/>
            <person name="Ritari J."/>
            <person name="Douillard F.P."/>
            <person name="Paul Ross R."/>
            <person name="Yang R."/>
            <person name="Briner A.E."/>
            <person name="Felis G.E."/>
            <person name="de Vos W.M."/>
            <person name="Barrangou R."/>
            <person name="Klaenhammer T.R."/>
            <person name="Caufield P.W."/>
            <person name="Cui Y."/>
            <person name="Zhang H."/>
            <person name="O'Toole P.W."/>
        </authorList>
    </citation>
    <scope>NUCLEOTIDE SEQUENCE [LARGE SCALE GENOMIC DNA]</scope>
    <source>
        <strain evidence="2 3">DSM 15833</strain>
    </source>
</reference>
<comment type="caution">
    <text evidence="2">The sequence shown here is derived from an EMBL/GenBank/DDBJ whole genome shotgun (WGS) entry which is preliminary data.</text>
</comment>
<dbReference type="Proteomes" id="UP000051048">
    <property type="component" value="Unassembled WGS sequence"/>
</dbReference>
<feature type="transmembrane region" description="Helical" evidence="1">
    <location>
        <begin position="21"/>
        <end position="41"/>
    </location>
</feature>
<proteinExistence type="predicted"/>
<dbReference type="PANTHER" id="PTHR20992">
    <property type="entry name" value="AT15442P-RELATED"/>
    <property type="match status" value="1"/>
</dbReference>
<feature type="transmembrane region" description="Helical" evidence="1">
    <location>
        <begin position="144"/>
        <end position="165"/>
    </location>
</feature>
<accession>A0A0R1T6X4</accession>
<dbReference type="InterPro" id="IPR005240">
    <property type="entry name" value="DUF389"/>
</dbReference>
<dbReference type="EMBL" id="AZFH01000181">
    <property type="protein sequence ID" value="KRL77119.1"/>
    <property type="molecule type" value="Genomic_DNA"/>
</dbReference>
<feature type="transmembrane region" description="Helical" evidence="1">
    <location>
        <begin position="177"/>
        <end position="199"/>
    </location>
</feature>
<dbReference type="Pfam" id="PF04087">
    <property type="entry name" value="DUF389"/>
    <property type="match status" value="1"/>
</dbReference>
<feature type="transmembrane region" description="Helical" evidence="1">
    <location>
        <begin position="47"/>
        <end position="69"/>
    </location>
</feature>
<dbReference type="STRING" id="1423740.FC36_GL001521"/>
<dbReference type="AlphaFoldDB" id="A0A0R1T6X4"/>
<gene>
    <name evidence="2" type="ORF">FC36_GL001521</name>
</gene>
<feature type="transmembrane region" description="Helical" evidence="1">
    <location>
        <begin position="211"/>
        <end position="229"/>
    </location>
</feature>
<protein>
    <submittedName>
        <fullName evidence="2">Membrane protein</fullName>
    </submittedName>
</protein>